<evidence type="ECO:0000313" key="3">
    <source>
        <dbReference type="Proteomes" id="UP001143509"/>
    </source>
</evidence>
<keyword evidence="1" id="KW-0472">Membrane</keyword>
<keyword evidence="1" id="KW-0812">Transmembrane</keyword>
<evidence type="ECO:0000256" key="1">
    <source>
        <dbReference type="SAM" id="Phobius"/>
    </source>
</evidence>
<dbReference type="PANTHER" id="PTHR32251:SF17">
    <property type="entry name" value="STEROID 5-ALPHA REDUCTASE C-TERMINAL DOMAIN-CONTAINING PROTEIN"/>
    <property type="match status" value="1"/>
</dbReference>
<feature type="transmembrane region" description="Helical" evidence="1">
    <location>
        <begin position="144"/>
        <end position="162"/>
    </location>
</feature>
<protein>
    <submittedName>
        <fullName evidence="2">Membrane protein</fullName>
    </submittedName>
</protein>
<accession>A0ABQ5T7S3</accession>
<name>A0ABQ5T7S3_9CAUL</name>
<dbReference type="PROSITE" id="PS50244">
    <property type="entry name" value="S5A_REDUCTASE"/>
    <property type="match status" value="1"/>
</dbReference>
<evidence type="ECO:0000313" key="2">
    <source>
        <dbReference type="EMBL" id="GLK48383.1"/>
    </source>
</evidence>
<feature type="transmembrane region" description="Helical" evidence="1">
    <location>
        <begin position="9"/>
        <end position="30"/>
    </location>
</feature>
<dbReference type="PANTHER" id="PTHR32251">
    <property type="entry name" value="3-OXO-5-ALPHA-STEROID 4-DEHYDROGENASE"/>
    <property type="match status" value="1"/>
</dbReference>
<feature type="transmembrane region" description="Helical" evidence="1">
    <location>
        <begin position="36"/>
        <end position="55"/>
    </location>
</feature>
<dbReference type="InterPro" id="IPR010721">
    <property type="entry name" value="UstE-like"/>
</dbReference>
<dbReference type="Gene3D" id="1.20.120.1630">
    <property type="match status" value="1"/>
</dbReference>
<feature type="transmembrane region" description="Helical" evidence="1">
    <location>
        <begin position="203"/>
        <end position="227"/>
    </location>
</feature>
<keyword evidence="3" id="KW-1185">Reference proteome</keyword>
<proteinExistence type="predicted"/>
<dbReference type="EMBL" id="BSFD01000002">
    <property type="protein sequence ID" value="GLK48383.1"/>
    <property type="molecule type" value="Genomic_DNA"/>
</dbReference>
<dbReference type="Proteomes" id="UP001143509">
    <property type="component" value="Unassembled WGS sequence"/>
</dbReference>
<keyword evidence="1" id="KW-1133">Transmembrane helix</keyword>
<sequence length="272" mass="29795">MPMTLTDILILLGLNLALIVAVMLGLWRVALRLKDVSFIDAVWPLGMLLLAVATLPRADGDPARKALLVGLCAVWALRLGWHLFRRWRASGADGRYVQIVEDQERNKGWSFAKTALLFVFLPQAVLAWLTSLPVQLGQVAAQPGLGVIAGVGAVLAVVGIVFESVGDAQLAAFKRDAANKGKVLDTGLWRYTRHPNYFGDACVWWGLWLIAAETGVGLWSIAGPIFLTFTLTRWSGIGITEKAINRSRPGYADYVKRTSAFVPWPPSRHPRA</sequence>
<feature type="transmembrane region" description="Helical" evidence="1">
    <location>
        <begin position="111"/>
        <end position="132"/>
    </location>
</feature>
<reference evidence="2" key="1">
    <citation type="journal article" date="2014" name="Int. J. Syst. Evol. Microbiol.">
        <title>Complete genome of a new Firmicutes species belonging to the dominant human colonic microbiota ('Ruminococcus bicirculans') reveals two chromosomes and a selective capacity to utilize plant glucans.</title>
        <authorList>
            <consortium name="NISC Comparative Sequencing Program"/>
            <person name="Wegmann U."/>
            <person name="Louis P."/>
            <person name="Goesmann A."/>
            <person name="Henrissat B."/>
            <person name="Duncan S.H."/>
            <person name="Flint H.J."/>
        </authorList>
    </citation>
    <scope>NUCLEOTIDE SEQUENCE</scope>
    <source>
        <strain evidence="2">VKM B-1499</strain>
    </source>
</reference>
<dbReference type="Pfam" id="PF06966">
    <property type="entry name" value="DUF1295"/>
    <property type="match status" value="1"/>
</dbReference>
<comment type="caution">
    <text evidence="2">The sequence shown here is derived from an EMBL/GenBank/DDBJ whole genome shotgun (WGS) entry which is preliminary data.</text>
</comment>
<organism evidence="2 3">
    <name type="scientific">Brevundimonas intermedia</name>
    <dbReference type="NCBI Taxonomy" id="74315"/>
    <lineage>
        <taxon>Bacteria</taxon>
        <taxon>Pseudomonadati</taxon>
        <taxon>Pseudomonadota</taxon>
        <taxon>Alphaproteobacteria</taxon>
        <taxon>Caulobacterales</taxon>
        <taxon>Caulobacteraceae</taxon>
        <taxon>Brevundimonas</taxon>
    </lineage>
</organism>
<reference evidence="2" key="2">
    <citation type="submission" date="2023-01" db="EMBL/GenBank/DDBJ databases">
        <authorList>
            <person name="Sun Q."/>
            <person name="Evtushenko L."/>
        </authorList>
    </citation>
    <scope>NUCLEOTIDE SEQUENCE</scope>
    <source>
        <strain evidence="2">VKM B-1499</strain>
    </source>
</reference>
<gene>
    <name evidence="2" type="ORF">GCM10017620_13560</name>
</gene>